<accession>A0ACC2GWG4</accession>
<keyword evidence="2" id="KW-1185">Reference proteome</keyword>
<name>A0ACC2GWG4_DALPE</name>
<dbReference type="EMBL" id="CM055735">
    <property type="protein sequence ID" value="KAJ8007842.1"/>
    <property type="molecule type" value="Genomic_DNA"/>
</dbReference>
<evidence type="ECO:0000313" key="2">
    <source>
        <dbReference type="Proteomes" id="UP001157502"/>
    </source>
</evidence>
<evidence type="ECO:0000313" key="1">
    <source>
        <dbReference type="EMBL" id="KAJ8007842.1"/>
    </source>
</evidence>
<proteinExistence type="predicted"/>
<sequence length="71" mass="7664">MFSSCLVLPGNGRQASLRRTIASPAEESGGSCCVIFSRNCMTDGRTFTRVLSELSLQAHRVSDSFFSSSGR</sequence>
<dbReference type="Proteomes" id="UP001157502">
    <property type="component" value="Chromosome 8"/>
</dbReference>
<reference evidence="1" key="1">
    <citation type="submission" date="2021-05" db="EMBL/GenBank/DDBJ databases">
        <authorList>
            <person name="Pan Q."/>
            <person name="Jouanno E."/>
            <person name="Zahm M."/>
            <person name="Klopp C."/>
            <person name="Cabau C."/>
            <person name="Louis A."/>
            <person name="Berthelot C."/>
            <person name="Parey E."/>
            <person name="Roest Crollius H."/>
            <person name="Montfort J."/>
            <person name="Robinson-Rechavi M."/>
            <person name="Bouchez O."/>
            <person name="Lampietro C."/>
            <person name="Lopez Roques C."/>
            <person name="Donnadieu C."/>
            <person name="Postlethwait J."/>
            <person name="Bobe J."/>
            <person name="Dillon D."/>
            <person name="Chandos A."/>
            <person name="von Hippel F."/>
            <person name="Guiguen Y."/>
        </authorList>
    </citation>
    <scope>NUCLEOTIDE SEQUENCE</scope>
    <source>
        <strain evidence="1">YG-Jan2019</strain>
    </source>
</reference>
<comment type="caution">
    <text evidence="1">The sequence shown here is derived from an EMBL/GenBank/DDBJ whole genome shotgun (WGS) entry which is preliminary data.</text>
</comment>
<organism evidence="1 2">
    <name type="scientific">Dallia pectoralis</name>
    <name type="common">Alaska blackfish</name>
    <dbReference type="NCBI Taxonomy" id="75939"/>
    <lineage>
        <taxon>Eukaryota</taxon>
        <taxon>Metazoa</taxon>
        <taxon>Chordata</taxon>
        <taxon>Craniata</taxon>
        <taxon>Vertebrata</taxon>
        <taxon>Euteleostomi</taxon>
        <taxon>Actinopterygii</taxon>
        <taxon>Neopterygii</taxon>
        <taxon>Teleostei</taxon>
        <taxon>Protacanthopterygii</taxon>
        <taxon>Esociformes</taxon>
        <taxon>Umbridae</taxon>
        <taxon>Dallia</taxon>
    </lineage>
</organism>
<gene>
    <name evidence="1" type="ORF">DPEC_G00098390</name>
</gene>
<protein>
    <submittedName>
        <fullName evidence="1">Uncharacterized protein</fullName>
    </submittedName>
</protein>